<dbReference type="GO" id="GO:0005615">
    <property type="term" value="C:extracellular space"/>
    <property type="evidence" value="ECO:0007669"/>
    <property type="project" value="TreeGrafter"/>
</dbReference>
<dbReference type="PROSITE" id="PS00136">
    <property type="entry name" value="SUBTILASE_ASP"/>
    <property type="match status" value="1"/>
</dbReference>
<comment type="similarity">
    <text evidence="1 5">Belongs to the peptidase S8 family.</text>
</comment>
<dbReference type="InterPro" id="IPR002884">
    <property type="entry name" value="P_dom"/>
</dbReference>
<feature type="active site" description="Charge relay system" evidence="5">
    <location>
        <position position="178"/>
    </location>
</feature>
<dbReference type="SUPFAM" id="SSF52743">
    <property type="entry name" value="Subtilisin-like"/>
    <property type="match status" value="1"/>
</dbReference>
<dbReference type="PRINTS" id="PR00723">
    <property type="entry name" value="SUBTILISIN"/>
</dbReference>
<dbReference type="InterPro" id="IPR023827">
    <property type="entry name" value="Peptidase_S8_Asp-AS"/>
</dbReference>
<dbReference type="Pfam" id="PF01483">
    <property type="entry name" value="P_proprotein"/>
    <property type="match status" value="1"/>
</dbReference>
<dbReference type="Proteomes" id="UP000199051">
    <property type="component" value="Unassembled WGS sequence"/>
</dbReference>
<keyword evidence="6" id="KW-0732">Signal</keyword>
<dbReference type="Gene3D" id="3.40.50.200">
    <property type="entry name" value="Peptidase S8/S53 domain"/>
    <property type="match status" value="1"/>
</dbReference>
<dbReference type="SUPFAM" id="SSF49785">
    <property type="entry name" value="Galactose-binding domain-like"/>
    <property type="match status" value="1"/>
</dbReference>
<dbReference type="PANTHER" id="PTHR43806:SF11">
    <property type="entry name" value="CEREVISIN-RELATED"/>
    <property type="match status" value="1"/>
</dbReference>
<dbReference type="Pfam" id="PF00082">
    <property type="entry name" value="Peptidase_S8"/>
    <property type="match status" value="1"/>
</dbReference>
<evidence type="ECO:0000256" key="4">
    <source>
        <dbReference type="ARBA" id="ARBA00022825"/>
    </source>
</evidence>
<evidence type="ECO:0000313" key="8">
    <source>
        <dbReference type="EMBL" id="SER56995.1"/>
    </source>
</evidence>
<dbReference type="InterPro" id="IPR008979">
    <property type="entry name" value="Galactose-bd-like_sf"/>
</dbReference>
<keyword evidence="2 5" id="KW-0645">Protease</keyword>
<evidence type="ECO:0000313" key="9">
    <source>
        <dbReference type="Proteomes" id="UP000199051"/>
    </source>
</evidence>
<dbReference type="PROSITE" id="PS00137">
    <property type="entry name" value="SUBTILASE_HIS"/>
    <property type="match status" value="1"/>
</dbReference>
<gene>
    <name evidence="8" type="ORF">SAMN04487818_104135</name>
</gene>
<dbReference type="InterPro" id="IPR036852">
    <property type="entry name" value="Peptidase_S8/S53_dom_sf"/>
</dbReference>
<keyword evidence="3 5" id="KW-0378">Hydrolase</keyword>
<keyword evidence="9" id="KW-1185">Reference proteome</keyword>
<proteinExistence type="inferred from homology"/>
<dbReference type="AlphaFoldDB" id="A0A1H9QA09"/>
<feature type="active site" description="Charge relay system" evidence="5">
    <location>
        <position position="328"/>
    </location>
</feature>
<organism evidence="8 9">
    <name type="scientific">Actinokineospora terrae</name>
    <dbReference type="NCBI Taxonomy" id="155974"/>
    <lineage>
        <taxon>Bacteria</taxon>
        <taxon>Bacillati</taxon>
        <taxon>Actinomycetota</taxon>
        <taxon>Actinomycetes</taxon>
        <taxon>Pseudonocardiales</taxon>
        <taxon>Pseudonocardiaceae</taxon>
        <taxon>Actinokineospora</taxon>
    </lineage>
</organism>
<feature type="active site" description="Charge relay system" evidence="5">
    <location>
        <position position="147"/>
    </location>
</feature>
<accession>A0A1H9QA09</accession>
<keyword evidence="4 5" id="KW-0720">Serine protease</keyword>
<dbReference type="CDD" id="cd04077">
    <property type="entry name" value="Peptidases_S8_PCSK9_ProteinaseK_like"/>
    <property type="match status" value="1"/>
</dbReference>
<dbReference type="EMBL" id="FOGI01000004">
    <property type="protein sequence ID" value="SER56995.1"/>
    <property type="molecule type" value="Genomic_DNA"/>
</dbReference>
<feature type="signal peptide" evidence="6">
    <location>
        <begin position="1"/>
        <end position="26"/>
    </location>
</feature>
<dbReference type="InterPro" id="IPR050131">
    <property type="entry name" value="Peptidase_S8_subtilisin-like"/>
</dbReference>
<dbReference type="InterPro" id="IPR022398">
    <property type="entry name" value="Peptidase_S8_His-AS"/>
</dbReference>
<dbReference type="STRING" id="155974.SAMN04487818_104135"/>
<dbReference type="PANTHER" id="PTHR43806">
    <property type="entry name" value="PEPTIDASE S8"/>
    <property type="match status" value="1"/>
</dbReference>
<dbReference type="InterPro" id="IPR034193">
    <property type="entry name" value="PCSK9_ProteinaseK-like"/>
</dbReference>
<dbReference type="PROSITE" id="PS51829">
    <property type="entry name" value="P_HOMO_B"/>
    <property type="match status" value="1"/>
</dbReference>
<evidence type="ECO:0000256" key="6">
    <source>
        <dbReference type="SAM" id="SignalP"/>
    </source>
</evidence>
<feature type="domain" description="P/Homo B" evidence="7">
    <location>
        <begin position="384"/>
        <end position="505"/>
    </location>
</feature>
<dbReference type="PROSITE" id="PS51892">
    <property type="entry name" value="SUBTILASE"/>
    <property type="match status" value="1"/>
</dbReference>
<evidence type="ECO:0000256" key="5">
    <source>
        <dbReference type="PROSITE-ProRule" id="PRU01240"/>
    </source>
</evidence>
<evidence type="ECO:0000259" key="7">
    <source>
        <dbReference type="PROSITE" id="PS51829"/>
    </source>
</evidence>
<dbReference type="GO" id="GO:0006508">
    <property type="term" value="P:proteolysis"/>
    <property type="evidence" value="ECO:0007669"/>
    <property type="project" value="UniProtKB-KW"/>
</dbReference>
<name>A0A1H9QA09_9PSEU</name>
<sequence>MRPLFRCLLLLCLVAIPLSGTVVAQAALGPVVAAAKPIPGSYIVVLAPSTASPEHTATALSRRYGGVPQSYYRSSLYGYAVRGLSATQATRLAADPWVRTVYQDGTTRAAQSVVPWGLDRIDQRQLPLDNRPFTSRGGAGATVYLIDSGITPNQAEFGARARVGADFLGGSGVDCNGHGTHVSGTVGGKTHGVAKETALVALRVLGCDGLGRDSHVLDAVEWVTRNGTLPGVVSLGLTMDQAGVGAEAVRRLVDAEFTTVVAAGNDGADACGSGPGQVAEAITVAAVDRADTRLPSSNYGRCVDFFAPGGDIPSLGRNGQEVRMSGTSMATAHVAGIVAGYIARNQFAMPSDVRDALSRAAVGGAVRVPGDGSPNQMANVAYPMDPEVPTCRGGANTNDVAIPDNGTTVTSTIQVGGCPPTGAPGRVRVYLDHPDVGDLKIDLVDPFGRVYELEQVGGNDGSGTVRRIYSVSPAGGDRNGSWTLRITDLTRGDVGRLDQWVVSFG</sequence>
<evidence type="ECO:0000256" key="1">
    <source>
        <dbReference type="ARBA" id="ARBA00011073"/>
    </source>
</evidence>
<evidence type="ECO:0000256" key="3">
    <source>
        <dbReference type="ARBA" id="ARBA00022801"/>
    </source>
</evidence>
<reference evidence="9" key="1">
    <citation type="submission" date="2016-10" db="EMBL/GenBank/DDBJ databases">
        <authorList>
            <person name="Varghese N."/>
            <person name="Submissions S."/>
        </authorList>
    </citation>
    <scope>NUCLEOTIDE SEQUENCE [LARGE SCALE GENOMIC DNA]</scope>
    <source>
        <strain evidence="9">DSM 44260</strain>
    </source>
</reference>
<dbReference type="InterPro" id="IPR000209">
    <property type="entry name" value="Peptidase_S8/S53_dom"/>
</dbReference>
<feature type="chain" id="PRO_5011738161" evidence="6">
    <location>
        <begin position="27"/>
        <end position="505"/>
    </location>
</feature>
<dbReference type="InterPro" id="IPR015500">
    <property type="entry name" value="Peptidase_S8_subtilisin-rel"/>
</dbReference>
<dbReference type="GO" id="GO:0004252">
    <property type="term" value="F:serine-type endopeptidase activity"/>
    <property type="evidence" value="ECO:0007669"/>
    <property type="project" value="UniProtKB-UniRule"/>
</dbReference>
<evidence type="ECO:0000256" key="2">
    <source>
        <dbReference type="ARBA" id="ARBA00022670"/>
    </source>
</evidence>
<dbReference type="Gene3D" id="2.60.120.260">
    <property type="entry name" value="Galactose-binding domain-like"/>
    <property type="match status" value="1"/>
</dbReference>
<dbReference type="FunFam" id="3.40.50.200:FF:000014">
    <property type="entry name" value="Proteinase K"/>
    <property type="match status" value="1"/>
</dbReference>
<protein>
    <submittedName>
        <fullName evidence="8">Serine protease, subtilisin family</fullName>
    </submittedName>
</protein>